<keyword evidence="2" id="KW-1185">Reference proteome</keyword>
<accession>I3UH98</accession>
<proteinExistence type="predicted"/>
<protein>
    <recommendedName>
        <fullName evidence="3">DUF1501 domain-containing protein</fullName>
    </recommendedName>
</protein>
<name>I3UH98_ADVKW</name>
<evidence type="ECO:0008006" key="3">
    <source>
        <dbReference type="Google" id="ProtNLM"/>
    </source>
</evidence>
<dbReference type="Pfam" id="PF07394">
    <property type="entry name" value="DUF1501"/>
    <property type="match status" value="1"/>
</dbReference>
<organism evidence="1 2">
    <name type="scientific">Advenella kashmirensis (strain DSM 17095 / LMG 22695 / WT001)</name>
    <name type="common">Tetrathiobacter kashmirensis</name>
    <dbReference type="NCBI Taxonomy" id="1036672"/>
    <lineage>
        <taxon>Bacteria</taxon>
        <taxon>Pseudomonadati</taxon>
        <taxon>Pseudomonadota</taxon>
        <taxon>Betaproteobacteria</taxon>
        <taxon>Burkholderiales</taxon>
        <taxon>Alcaligenaceae</taxon>
    </lineage>
</organism>
<dbReference type="Proteomes" id="UP000005267">
    <property type="component" value="Chromosome"/>
</dbReference>
<dbReference type="PANTHER" id="PTHR43737">
    <property type="entry name" value="BLL7424 PROTEIN"/>
    <property type="match status" value="1"/>
</dbReference>
<reference evidence="2" key="2">
    <citation type="journal article" date="2013" name="PLoS ONE">
        <title>Genome implosion elicits host-confinement in Alcaligenaceae: evidence from the comparative genomics of Tetrathiobacter kashmirensis, a pathogen in the making.</title>
        <authorList>
            <person name="Ghosh W."/>
            <person name="Alam M."/>
            <person name="Roy C."/>
            <person name="Pyne P."/>
            <person name="George A."/>
            <person name="Chakraborty R."/>
            <person name="Majumder S."/>
            <person name="Agarwal A."/>
            <person name="Chakraborty S."/>
            <person name="Majumdar S."/>
            <person name="Gupta S.K."/>
        </authorList>
    </citation>
    <scope>NUCLEOTIDE SEQUENCE [LARGE SCALE GENOMIC DNA]</scope>
    <source>
        <strain evidence="2">WT001</strain>
    </source>
</reference>
<dbReference type="InterPro" id="IPR010869">
    <property type="entry name" value="DUF1501"/>
</dbReference>
<evidence type="ECO:0000313" key="2">
    <source>
        <dbReference type="Proteomes" id="UP000005267"/>
    </source>
</evidence>
<evidence type="ECO:0000313" key="1">
    <source>
        <dbReference type="EMBL" id="AFK64386.1"/>
    </source>
</evidence>
<sequence>MNRRDFLAATMLAPLTVNSQQLFAAEGTDIKVLVIFLRGAYDACNFLVPYTSDDYYETRPRIAIAQPGSGEGAALKLNDNWGMHPAFQHTLLPLWEQKQISFIPFAGTANMSRSHFETQDFMESGQPATGSREHGSGFLNRLAAVLGAKAQPVSFTNNNPLIMQGPARVPLIALSGSGKSIYKDEQISLLEELYKNTKDQQTVAEGVANHRMMLEEFEKEKEAASRNAMNAKGFDLQVKRMATLMKDKYSLGFLDIGNWDTHFSQGGATGMLANQFKSLGSGLKTFAEEMGPKWDKTVVYVMSEFGRTFRENGSGGTDHGHGSVHWLLGGAVNGGKILGEQTDVNIASLNEERDYKVLNNSRDVLGGLFKQVYGLNNAQLQKVFPSSKVSAIKLV</sequence>
<dbReference type="KEGG" id="aka:TKWG_24045"/>
<dbReference type="HOGENOM" id="CLU_032896_3_1_4"/>
<dbReference type="STRING" id="1036672.TKWG_24045"/>
<gene>
    <name evidence="1" type="ordered locus">TKWG_24045</name>
</gene>
<dbReference type="RefSeq" id="WP_014752477.1">
    <property type="nucleotide sequence ID" value="NC_017964.1"/>
</dbReference>
<dbReference type="PANTHER" id="PTHR43737:SF1">
    <property type="entry name" value="DUF1501 DOMAIN-CONTAINING PROTEIN"/>
    <property type="match status" value="1"/>
</dbReference>
<dbReference type="OrthoDB" id="9779968at2"/>
<reference evidence="1 2" key="1">
    <citation type="journal article" date="2011" name="J. Bacteriol.">
        <title>Whole-genome shotgun sequencing of the sulfur-oxidizing chemoautotroph Tetrathiobacter kashmirensis.</title>
        <authorList>
            <person name="Ghosh W."/>
            <person name="George A."/>
            <person name="Agarwal A."/>
            <person name="Raj P."/>
            <person name="Alam M."/>
            <person name="Pyne P."/>
            <person name="Das Gupta S.K."/>
        </authorList>
    </citation>
    <scope>NUCLEOTIDE SEQUENCE [LARGE SCALE GENOMIC DNA]</scope>
    <source>
        <strain evidence="1 2">WT001</strain>
    </source>
</reference>
<dbReference type="EMBL" id="CP003555">
    <property type="protein sequence ID" value="AFK64386.1"/>
    <property type="molecule type" value="Genomic_DNA"/>
</dbReference>
<dbReference type="AlphaFoldDB" id="I3UH98"/>